<feature type="transmembrane region" description="Helical" evidence="3">
    <location>
        <begin position="12"/>
        <end position="34"/>
    </location>
</feature>
<reference evidence="4" key="1">
    <citation type="journal article" date="2021" name="Sci. Adv.">
        <title>The American lobster genome reveals insights on longevity, neural, and immune adaptations.</title>
        <authorList>
            <person name="Polinski J.M."/>
            <person name="Zimin A.V."/>
            <person name="Clark K.F."/>
            <person name="Kohn A.B."/>
            <person name="Sadowski N."/>
            <person name="Timp W."/>
            <person name="Ptitsyn A."/>
            <person name="Khanna P."/>
            <person name="Romanova D.Y."/>
            <person name="Williams P."/>
            <person name="Greenwood S.J."/>
            <person name="Moroz L.L."/>
            <person name="Walt D.R."/>
            <person name="Bodnar A.G."/>
        </authorList>
    </citation>
    <scope>NUCLEOTIDE SEQUENCE</scope>
    <source>
        <strain evidence="4">GMGI-L3</strain>
    </source>
</reference>
<evidence type="ECO:0000256" key="2">
    <source>
        <dbReference type="ARBA" id="ARBA00022737"/>
    </source>
</evidence>
<dbReference type="PROSITE" id="PS50912">
    <property type="entry name" value="EAR"/>
    <property type="match status" value="2"/>
</dbReference>
<protein>
    <submittedName>
        <fullName evidence="4">Thrombospondin-type laminin G domain and EAR repeat-containing protein-like 1</fullName>
    </submittedName>
</protein>
<dbReference type="InterPro" id="IPR005492">
    <property type="entry name" value="EPTP"/>
</dbReference>
<keyword evidence="3" id="KW-0472">Membrane</keyword>
<evidence type="ECO:0000256" key="3">
    <source>
        <dbReference type="SAM" id="Phobius"/>
    </source>
</evidence>
<accession>A0A8J5MNZ3</accession>
<dbReference type="Proteomes" id="UP000747542">
    <property type="component" value="Unassembled WGS sequence"/>
</dbReference>
<keyword evidence="3" id="KW-1133">Transmembrane helix</keyword>
<keyword evidence="5" id="KW-1185">Reference proteome</keyword>
<name>A0A8J5MNZ3_HOMAM</name>
<keyword evidence="3" id="KW-0812">Transmembrane</keyword>
<dbReference type="InterPro" id="IPR009039">
    <property type="entry name" value="EAR"/>
</dbReference>
<proteinExistence type="predicted"/>
<sequence>MSVHQDKGVCRTGIMALTSLWGVLILAVLLLVVYDAAAEMRQEDPLDHTLAMDYVEVNVTIPGDDGGRLLDEVWSSLHTVTMTHDKEALMARFRVDAVTTWQDHMKSLVEVHHRRRRAHAVPTKLTRDLKGYWMMTGLTENVNMKLKTFASPSGAISMVMVEHAGLLFWLVTSSYTLQNPGTLHVYMLHLESDVLQSTSVPTLGAQKCQPVLLLDIFIELVCVESLADQFPDKIRVTVMTSLEVYSSYDRLDSASFNTKHAMGVEAFTIQSRQFLVVANHHDDKGNPNIESEIFVYDPTRSRMQPFQRILTRGARDWVAFSFTSGPDAEYFLAVANEYTLDYEGNRNYAVESVIYRYEDNKFIPFQCIQTYGAREWAVYQGPQGELLLAVVNGQTGVAFYQYNGWTFVNINFKVSTAGAERVWIGSLPNTLNQVVVTVANPQDPTNRPLVFYTQWQYISPLADYHREARAWCESFTERIMGDDLAGAMVKAGICTNREESYTFTRHVTITGDLTVHYQGYVSQVDPITVNPEGIQVTDEITVSIMRVFNKLRELTRLERESRTQFGRSMRLYQPNLHGHKFSTLRITCRLDGGGGGQRDGCYVANLQVQEINGVDSTFNNAVWLHKDNGELNLTLSDVVITKGGTATVAFLSGPGLPLTPTSQLVTLTGSHTIVGEKNFGFIKVEALQVAGTVDGVVVDGNLLLTVGEQHLQGRVTMASLYTPSLHLYLLNDQPFTKFLDDLVLKDVSQNITGVHTVGGLEVGSELTVSGRVNGVKVPEDLYLRNGPDEVIYIPTTFVSVTADSIFIHKNLNDIQQVDGSLSVMVVDGEQVVSSVKVFTQLDILGHSTVALKVSGHYLGDFMKNVQQEFIQGLESGIEVKGSMIFHDDLQVQDDQLDGASLSRIRNSAIPLTATYIAVPLVFQGQVQLGGNVEVTDRLNGESVHLYVLTHGTHTFTNTITFKNGLRVEGDVTTGSMKPHDVGVLASQLVLRNKNQTIVQNLYFLQPVMADLWVTGVVLINGVDLNDVVTLTGTTTFTFLRVLTETRMSAVDVGHCGTVDGVVWTELFFSDSLRKNGGGSVQTLTGRFVYGLMAHSATGTDLGNWERRLVYKDTTEYIAGSLMFTGEVVVEVLTFGRDFDGVSAEEYSSGWLLKDGDQSLLGLNTLTNVKAAAVTFEGVYLQTVEWSRLLHMTAKVDEVTTIHSASFGHVYGKEIILSGTIQGWDLSVDALIASAETQKITGKKTFLSLVLYSGIFTMLKGMLVSNSEFDDPVLVNLQTLADLLALRDTVVYIDSLTVHGDVHFGRDVRLFDHLNDEDLTTLLEEFWLSDLPASVSVTASFNTVVLQPGVYLILRGLLNGVDVETLRDTVLLKECEGSQVLSGSFVIESLTVTRLDTYTLDSKDDWLSRALQNLLLTDGDQVISGVLTMQHLTAKASMLLNGTLNGLWMGRDFVIRGQPATISGNKVFLQDVTVVGDLSPRPYALVQGVDVSEFAKMVVMAGADGVYFIPGVTTFMGLRILQTLSVAGTVDGVMMSRNLLLMRDGEQTMSGVLTVSAAGLDLLAVLVNNSITILDHFFNDIDLERLRLYTVKTQGDMVITGAVVFLEVVTATEVWLVNHMINGYNITDLALCLLGQHIVHNMGNEMAHILEAAHDVKTVLSGAPDDLWYYQEQYLATPLHKLLPVQLSGELMVDGVDTLVGLDRVGGRVRIYNITTMAELYPAIPVVESTAAAGLGSGMLAVCSSTGLVAAPLGTLLTATYTQVGAGPGAGYGHVYLLSGGMVRLEAAFRVQQCRDLVVCLAVLEDYSSFTVMCKTPGSSFYLINILLPTTAVKGSWMVIGGTTFLMTIQEGSTTLPAHLHIYGYDSFESQMVMIHSLVMSGARSVSTLSRGFWGLVTVTRPHSTYLVGKVVIFKATPVANTLTLTLVQIETTPALHPFSFPFLHGATNRAMVAYTGVGLLKVYDDLPTLQLATPTLYASVYKQRISI</sequence>
<dbReference type="Pfam" id="PF03736">
    <property type="entry name" value="EPTP"/>
    <property type="match status" value="1"/>
</dbReference>
<dbReference type="PANTHER" id="PTHR15261">
    <property type="entry name" value="THROMBOSPONDIN-TYPE LAMININ G DOMAIN AND EAR REPEAT-CONTAINING"/>
    <property type="match status" value="1"/>
</dbReference>
<keyword evidence="2" id="KW-0677">Repeat</keyword>
<dbReference type="EMBL" id="JAHLQT010035076">
    <property type="protein sequence ID" value="KAG7158434.1"/>
    <property type="molecule type" value="Genomic_DNA"/>
</dbReference>
<keyword evidence="1" id="KW-0732">Signal</keyword>
<dbReference type="GO" id="GO:0007165">
    <property type="term" value="P:signal transduction"/>
    <property type="evidence" value="ECO:0007669"/>
    <property type="project" value="TreeGrafter"/>
</dbReference>
<organism evidence="4 5">
    <name type="scientific">Homarus americanus</name>
    <name type="common">American lobster</name>
    <dbReference type="NCBI Taxonomy" id="6706"/>
    <lineage>
        <taxon>Eukaryota</taxon>
        <taxon>Metazoa</taxon>
        <taxon>Ecdysozoa</taxon>
        <taxon>Arthropoda</taxon>
        <taxon>Crustacea</taxon>
        <taxon>Multicrustacea</taxon>
        <taxon>Malacostraca</taxon>
        <taxon>Eumalacostraca</taxon>
        <taxon>Eucarida</taxon>
        <taxon>Decapoda</taxon>
        <taxon>Pleocyemata</taxon>
        <taxon>Astacidea</taxon>
        <taxon>Nephropoidea</taxon>
        <taxon>Nephropidae</taxon>
        <taxon>Homarus</taxon>
    </lineage>
</organism>
<evidence type="ECO:0000256" key="1">
    <source>
        <dbReference type="ARBA" id="ARBA00022729"/>
    </source>
</evidence>
<evidence type="ECO:0000313" key="4">
    <source>
        <dbReference type="EMBL" id="KAG7158434.1"/>
    </source>
</evidence>
<dbReference type="PANTHER" id="PTHR15261:SF4">
    <property type="entry name" value="THROMBOSPONDIN-TYPE LAMININ G DOMAIN AND EAR REPEAT-CONTAINING PROTEIN"/>
    <property type="match status" value="1"/>
</dbReference>
<comment type="caution">
    <text evidence="4">The sequence shown here is derived from an EMBL/GenBank/DDBJ whole genome shotgun (WGS) entry which is preliminary data.</text>
</comment>
<evidence type="ECO:0000313" key="5">
    <source>
        <dbReference type="Proteomes" id="UP000747542"/>
    </source>
</evidence>
<gene>
    <name evidence="4" type="primary">Tspear-L1</name>
    <name evidence="4" type="ORF">Hamer_G019447</name>
</gene>